<accession>A0A975ZQX6</accession>
<dbReference type="PANTHER" id="PTHR30483">
    <property type="entry name" value="LEUCINE-SPECIFIC-BINDING PROTEIN"/>
    <property type="match status" value="1"/>
</dbReference>
<evidence type="ECO:0000256" key="1">
    <source>
        <dbReference type="ARBA" id="ARBA00010062"/>
    </source>
</evidence>
<dbReference type="InterPro" id="IPR028081">
    <property type="entry name" value="Leu-bd"/>
</dbReference>
<dbReference type="Pfam" id="PF13458">
    <property type="entry name" value="Peripla_BP_6"/>
    <property type="match status" value="1"/>
</dbReference>
<dbReference type="CDD" id="cd06339">
    <property type="entry name" value="PBP1_YraM_LppC_lipoprotein-like"/>
    <property type="match status" value="1"/>
</dbReference>
<dbReference type="PANTHER" id="PTHR30483:SF6">
    <property type="entry name" value="PERIPLASMIC BINDING PROTEIN OF ABC TRANSPORTER FOR NATURAL AMINO ACIDS"/>
    <property type="match status" value="1"/>
</dbReference>
<keyword evidence="3" id="KW-0813">Transport</keyword>
<dbReference type="Gene3D" id="3.40.50.2300">
    <property type="match status" value="2"/>
</dbReference>
<organism evidence="5 6">
    <name type="scientific">Marinovum algicola</name>
    <dbReference type="NCBI Taxonomy" id="42444"/>
    <lineage>
        <taxon>Bacteria</taxon>
        <taxon>Pseudomonadati</taxon>
        <taxon>Pseudomonadota</taxon>
        <taxon>Alphaproteobacteria</taxon>
        <taxon>Rhodobacterales</taxon>
        <taxon>Roseobacteraceae</taxon>
        <taxon>Marinovum</taxon>
    </lineage>
</organism>
<name>A0A975ZQX6_9RHOB</name>
<dbReference type="Proteomes" id="UP000182932">
    <property type="component" value="Unassembled WGS sequence"/>
</dbReference>
<keyword evidence="2" id="KW-0732">Signal</keyword>
<gene>
    <name evidence="5" type="ORF">SAMN04487940_13120</name>
</gene>
<evidence type="ECO:0000313" key="5">
    <source>
        <dbReference type="EMBL" id="SEK09834.1"/>
    </source>
</evidence>
<dbReference type="AlphaFoldDB" id="A0A975ZQX6"/>
<dbReference type="RefSeq" id="WP_048533040.1">
    <property type="nucleotide sequence ID" value="NZ_CATLQZ010000013.1"/>
</dbReference>
<evidence type="ECO:0000256" key="3">
    <source>
        <dbReference type="ARBA" id="ARBA00022970"/>
    </source>
</evidence>
<dbReference type="SUPFAM" id="SSF53822">
    <property type="entry name" value="Periplasmic binding protein-like I"/>
    <property type="match status" value="1"/>
</dbReference>
<comment type="similarity">
    <text evidence="1">Belongs to the leucine-binding protein family.</text>
</comment>
<proteinExistence type="inferred from homology"/>
<keyword evidence="3" id="KW-0029">Amino-acid transport</keyword>
<dbReference type="EMBL" id="FNYY01000031">
    <property type="protein sequence ID" value="SEK09834.1"/>
    <property type="molecule type" value="Genomic_DNA"/>
</dbReference>
<comment type="caution">
    <text evidence="5">The sequence shown here is derived from an EMBL/GenBank/DDBJ whole genome shotgun (WGS) entry which is preliminary data.</text>
</comment>
<sequence length="397" mass="40152">MFAVLSAARKRLRLPRFARGAAATLGLIALAACEPVQIGGVGGGTGPRINTSRPVPVALLVPKSDAGAGAVARALENAARLAVADLDGVQIDLRVYDTAGNAATAAAQAQQAVDAGAKIILGPLFGEAANAVGVQVADDNVNVLSFSNNPSIAGGNVFVLGPTFRNTADRLMGFAARQGKQSVTVVYPDNVEGQFGKGAIEAAAGANGVRVVAAEGFDFSQQGVIAAMPRIAAAARQSDAVFLTSNAAGALPLLVQLLPENGISPDATQYIGLARWDVPAQTLSLPGVQGGWFALPDQTRTANFASRYQGAYGTAPHPLAGLGFDGIAAIGALVGAGKSDALTATALTQSSGFQGTGGIFRLRADGTNERALAVATVRDNKVVILDPAPNRFGTAGF</sequence>
<evidence type="ECO:0000259" key="4">
    <source>
        <dbReference type="Pfam" id="PF13458"/>
    </source>
</evidence>
<dbReference type="InterPro" id="IPR051010">
    <property type="entry name" value="BCAA_transport"/>
</dbReference>
<evidence type="ECO:0000313" key="6">
    <source>
        <dbReference type="Proteomes" id="UP000182932"/>
    </source>
</evidence>
<evidence type="ECO:0000256" key="2">
    <source>
        <dbReference type="ARBA" id="ARBA00022729"/>
    </source>
</evidence>
<dbReference type="InterPro" id="IPR028082">
    <property type="entry name" value="Peripla_BP_I"/>
</dbReference>
<keyword evidence="6" id="KW-1185">Reference proteome</keyword>
<feature type="domain" description="Leucine-binding protein" evidence="4">
    <location>
        <begin position="54"/>
        <end position="379"/>
    </location>
</feature>
<dbReference type="GO" id="GO:0006865">
    <property type="term" value="P:amino acid transport"/>
    <property type="evidence" value="ECO:0007669"/>
    <property type="project" value="UniProtKB-KW"/>
</dbReference>
<protein>
    <submittedName>
        <fullName evidence="5">Amino acid/amide ABC transporter substrate-binding protein, HAAT family (TC 3.A.1.4.-)</fullName>
    </submittedName>
</protein>
<reference evidence="5 6" key="1">
    <citation type="submission" date="2016-10" db="EMBL/GenBank/DDBJ databases">
        <authorList>
            <person name="Varghese N."/>
            <person name="Submissions S."/>
        </authorList>
    </citation>
    <scope>NUCLEOTIDE SEQUENCE [LARGE SCALE GENOMIC DNA]</scope>
    <source>
        <strain evidence="5 6">FF3</strain>
    </source>
</reference>
<dbReference type="GeneID" id="80820984"/>